<evidence type="ECO:0000256" key="2">
    <source>
        <dbReference type="ARBA" id="ARBA00022614"/>
    </source>
</evidence>
<dbReference type="PANTHER" id="PTHR48061">
    <property type="entry name" value="LEUCINE-RICH REPEAT RECEPTOR PROTEIN KINASE EMS1-LIKE-RELATED"/>
    <property type="match status" value="1"/>
</dbReference>
<dbReference type="Pfam" id="PF08263">
    <property type="entry name" value="LRRNT_2"/>
    <property type="match status" value="1"/>
</dbReference>
<keyword evidence="5" id="KW-0677">Repeat</keyword>
<evidence type="ECO:0000256" key="5">
    <source>
        <dbReference type="ARBA" id="ARBA00022737"/>
    </source>
</evidence>
<comment type="caution">
    <text evidence="11">The sequence shown here is derived from an EMBL/GenBank/DDBJ whole genome shotgun (WGS) entry which is preliminary data.</text>
</comment>
<evidence type="ECO:0000256" key="1">
    <source>
        <dbReference type="ARBA" id="ARBA00004479"/>
    </source>
</evidence>
<dbReference type="PANTHER" id="PTHR48061:SF46">
    <property type="entry name" value="LEUCINE-RICH REPEAT-CONTAINING N-TERMINAL PLANT-TYPE DOMAIN-CONTAINING PROTEIN"/>
    <property type="match status" value="1"/>
</dbReference>
<evidence type="ECO:0000313" key="11">
    <source>
        <dbReference type="EMBL" id="MBA0867028.1"/>
    </source>
</evidence>
<feature type="non-terminal residue" evidence="11">
    <location>
        <position position="1"/>
    </location>
</feature>
<dbReference type="Proteomes" id="UP000593576">
    <property type="component" value="Unassembled WGS sequence"/>
</dbReference>
<dbReference type="AlphaFoldDB" id="A0A7J9M7W0"/>
<feature type="domain" description="Leucine-rich repeat-containing N-terminal plant-type" evidence="10">
    <location>
        <begin position="3"/>
        <end position="46"/>
    </location>
</feature>
<dbReference type="InterPro" id="IPR001611">
    <property type="entry name" value="Leu-rich_rpt"/>
</dbReference>
<organism evidence="11 12">
    <name type="scientific">Gossypium schwendimanii</name>
    <name type="common">Cotton</name>
    <dbReference type="NCBI Taxonomy" id="34291"/>
    <lineage>
        <taxon>Eukaryota</taxon>
        <taxon>Viridiplantae</taxon>
        <taxon>Streptophyta</taxon>
        <taxon>Embryophyta</taxon>
        <taxon>Tracheophyta</taxon>
        <taxon>Spermatophyta</taxon>
        <taxon>Magnoliopsida</taxon>
        <taxon>eudicotyledons</taxon>
        <taxon>Gunneridae</taxon>
        <taxon>Pentapetalae</taxon>
        <taxon>rosids</taxon>
        <taxon>malvids</taxon>
        <taxon>Malvales</taxon>
        <taxon>Malvaceae</taxon>
        <taxon>Malvoideae</taxon>
        <taxon>Gossypium</taxon>
    </lineage>
</organism>
<dbReference type="GO" id="GO:0016020">
    <property type="term" value="C:membrane"/>
    <property type="evidence" value="ECO:0007669"/>
    <property type="project" value="UniProtKB-SubCell"/>
</dbReference>
<accession>A0A7J9M7W0</accession>
<keyword evidence="12" id="KW-1185">Reference proteome</keyword>
<reference evidence="11 12" key="1">
    <citation type="journal article" date="2019" name="Genome Biol. Evol.">
        <title>Insights into the evolution of the New World diploid cottons (Gossypium, subgenus Houzingenia) based on genome sequencing.</title>
        <authorList>
            <person name="Grover C.E."/>
            <person name="Arick M.A. 2nd"/>
            <person name="Thrash A."/>
            <person name="Conover J.L."/>
            <person name="Sanders W.S."/>
            <person name="Peterson D.G."/>
            <person name="Frelichowski J.E."/>
            <person name="Scheffler J.A."/>
            <person name="Scheffler B.E."/>
            <person name="Wendel J.F."/>
        </authorList>
    </citation>
    <scope>NUCLEOTIDE SEQUENCE [LARGE SCALE GENOMIC DNA]</scope>
    <source>
        <strain evidence="11">1</strain>
        <tissue evidence="11">Leaf</tissue>
    </source>
</reference>
<dbReference type="Pfam" id="PF00560">
    <property type="entry name" value="LRR_1"/>
    <property type="match status" value="2"/>
</dbReference>
<dbReference type="EMBL" id="JABFAF010000009">
    <property type="protein sequence ID" value="MBA0867028.1"/>
    <property type="molecule type" value="Genomic_DNA"/>
</dbReference>
<evidence type="ECO:0000256" key="8">
    <source>
        <dbReference type="ARBA" id="ARBA00023170"/>
    </source>
</evidence>
<evidence type="ECO:0000256" key="3">
    <source>
        <dbReference type="ARBA" id="ARBA00022692"/>
    </source>
</evidence>
<keyword evidence="9" id="KW-0325">Glycoprotein</keyword>
<keyword evidence="7" id="KW-0472">Membrane</keyword>
<dbReference type="InterPro" id="IPR013210">
    <property type="entry name" value="LRR_N_plant-typ"/>
</dbReference>
<protein>
    <recommendedName>
        <fullName evidence="10">Leucine-rich repeat-containing N-terminal plant-type domain-containing protein</fullName>
    </recommendedName>
</protein>
<keyword evidence="6" id="KW-1133">Transmembrane helix</keyword>
<dbReference type="OrthoDB" id="1394818at2759"/>
<dbReference type="InterPro" id="IPR046956">
    <property type="entry name" value="RLP23-like"/>
</dbReference>
<evidence type="ECO:0000256" key="6">
    <source>
        <dbReference type="ARBA" id="ARBA00022989"/>
    </source>
</evidence>
<keyword evidence="8" id="KW-0675">Receptor</keyword>
<evidence type="ECO:0000256" key="4">
    <source>
        <dbReference type="ARBA" id="ARBA00022729"/>
    </source>
</evidence>
<dbReference type="SUPFAM" id="SSF52058">
    <property type="entry name" value="L domain-like"/>
    <property type="match status" value="1"/>
</dbReference>
<name>A0A7J9M7W0_GOSSC</name>
<keyword evidence="2" id="KW-0433">Leucine-rich repeat</keyword>
<dbReference type="Gene3D" id="3.80.10.10">
    <property type="entry name" value="Ribonuclease Inhibitor"/>
    <property type="match status" value="1"/>
</dbReference>
<comment type="subcellular location">
    <subcellularLocation>
        <location evidence="1">Membrane</location>
        <topology evidence="1">Single-pass type I membrane protein</topology>
    </subcellularLocation>
</comment>
<evidence type="ECO:0000259" key="10">
    <source>
        <dbReference type="Pfam" id="PF08263"/>
    </source>
</evidence>
<keyword evidence="3" id="KW-0812">Transmembrane</keyword>
<evidence type="ECO:0000256" key="9">
    <source>
        <dbReference type="ARBA" id="ARBA00023180"/>
    </source>
</evidence>
<gene>
    <name evidence="11" type="ORF">Goshw_026597</name>
</gene>
<sequence>SSSLLRFKSNLSISLDKTYPFQNITFKTKSWDEGTDCCKWDGVMCDHKEGNVIGLDLSWSGLAGSFQSNSALFSLQNLQWLNLAGNDFDDSEIPSEFSKLKSLTYLNLSGIGLTSFVPPEISLLSELVSLDLGLNHLLFRSHDFNMLVHNFTKLENMILDLMDLS</sequence>
<dbReference type="InterPro" id="IPR032675">
    <property type="entry name" value="LRR_dom_sf"/>
</dbReference>
<keyword evidence="4" id="KW-0732">Signal</keyword>
<proteinExistence type="predicted"/>
<evidence type="ECO:0000256" key="7">
    <source>
        <dbReference type="ARBA" id="ARBA00023136"/>
    </source>
</evidence>
<evidence type="ECO:0000313" key="12">
    <source>
        <dbReference type="Proteomes" id="UP000593576"/>
    </source>
</evidence>